<evidence type="ECO:0000313" key="2">
    <source>
        <dbReference type="EMBL" id="SFG62824.1"/>
    </source>
</evidence>
<evidence type="ECO:0000313" key="3">
    <source>
        <dbReference type="Proteomes" id="UP000199337"/>
    </source>
</evidence>
<dbReference type="Gene3D" id="3.30.565.60">
    <property type="match status" value="1"/>
</dbReference>
<dbReference type="Pfam" id="PF04326">
    <property type="entry name" value="SLFN_AlbA_2"/>
    <property type="match status" value="1"/>
</dbReference>
<keyword evidence="2" id="KW-0347">Helicase</keyword>
<dbReference type="AlphaFoldDB" id="A0A1I2TCT3"/>
<keyword evidence="2" id="KW-0067">ATP-binding</keyword>
<dbReference type="Pfam" id="PF13749">
    <property type="entry name" value="HATPase_c_4"/>
    <property type="match status" value="1"/>
</dbReference>
<dbReference type="EMBL" id="FOOX01000007">
    <property type="protein sequence ID" value="SFG62824.1"/>
    <property type="molecule type" value="Genomic_DNA"/>
</dbReference>
<dbReference type="STRING" id="341036.SAMN05660649_02183"/>
<dbReference type="Gene3D" id="1.10.10.10">
    <property type="entry name" value="Winged helix-like DNA-binding domain superfamily/Winged helix DNA-binding domain"/>
    <property type="match status" value="1"/>
</dbReference>
<dbReference type="InterPro" id="IPR038461">
    <property type="entry name" value="Schlafen_AlbA_2_dom_sf"/>
</dbReference>
<organism evidence="2 3">
    <name type="scientific">Desulfotruncus arcticus DSM 17038</name>
    <dbReference type="NCBI Taxonomy" id="1121424"/>
    <lineage>
        <taxon>Bacteria</taxon>
        <taxon>Bacillati</taxon>
        <taxon>Bacillota</taxon>
        <taxon>Clostridia</taxon>
        <taxon>Eubacteriales</taxon>
        <taxon>Desulfallaceae</taxon>
        <taxon>Desulfotruncus</taxon>
    </lineage>
</organism>
<keyword evidence="3" id="KW-1185">Reference proteome</keyword>
<proteinExistence type="predicted"/>
<dbReference type="OrthoDB" id="9807907at2"/>
<dbReference type="RefSeq" id="WP_092471405.1">
    <property type="nucleotide sequence ID" value="NZ_FOOX01000007.1"/>
</dbReference>
<dbReference type="PANTHER" id="PTHR30595">
    <property type="entry name" value="GLPR-RELATED TRANSCRIPTIONAL REPRESSOR"/>
    <property type="match status" value="1"/>
</dbReference>
<dbReference type="Gene3D" id="3.30.950.30">
    <property type="entry name" value="Schlafen, AAA domain"/>
    <property type="match status" value="1"/>
</dbReference>
<dbReference type="GO" id="GO:0004386">
    <property type="term" value="F:helicase activity"/>
    <property type="evidence" value="ECO:0007669"/>
    <property type="project" value="UniProtKB-KW"/>
</dbReference>
<dbReference type="Proteomes" id="UP000199337">
    <property type="component" value="Unassembled WGS sequence"/>
</dbReference>
<feature type="domain" description="Schlafen AlbA-2" evidence="1">
    <location>
        <begin position="19"/>
        <end position="140"/>
    </location>
</feature>
<dbReference type="InterPro" id="IPR007421">
    <property type="entry name" value="Schlafen_AlbA_2_dom"/>
</dbReference>
<name>A0A1I2TCT3_9FIRM</name>
<reference evidence="3" key="1">
    <citation type="submission" date="2016-10" db="EMBL/GenBank/DDBJ databases">
        <authorList>
            <person name="Varghese N."/>
            <person name="Submissions S."/>
        </authorList>
    </citation>
    <scope>NUCLEOTIDE SEQUENCE [LARGE SCALE GENOMIC DNA]</scope>
    <source>
        <strain evidence="3">DSM 17038</strain>
    </source>
</reference>
<keyword evidence="2" id="KW-0547">Nucleotide-binding</keyword>
<protein>
    <submittedName>
        <fullName evidence="2">ATP-dependent DNA helicase RecG</fullName>
    </submittedName>
</protein>
<dbReference type="InterPro" id="IPR038475">
    <property type="entry name" value="RecG_C_sf"/>
</dbReference>
<accession>A0A1I2TCT3</accession>
<dbReference type="InterPro" id="IPR036388">
    <property type="entry name" value="WH-like_DNA-bd_sf"/>
</dbReference>
<dbReference type="PANTHER" id="PTHR30595:SF6">
    <property type="entry name" value="SCHLAFEN ALBA-2 DOMAIN-CONTAINING PROTEIN"/>
    <property type="match status" value="1"/>
</dbReference>
<evidence type="ECO:0000259" key="1">
    <source>
        <dbReference type="Pfam" id="PF04326"/>
    </source>
</evidence>
<keyword evidence="2" id="KW-0378">Hydrolase</keyword>
<sequence length="571" mass="64256">MLTDELLELIEELKLGRVETQKIECKEARRNIPRSLSETLSAFSNTHGGGIILLGVGDAPTFPILGVENIESLQTAVANMCAQELDPPVRPQFSLHNISGRSLLIIEVPEAGTSEKPIHIRARGIYHGSFIRQADGDHQLTEYEVLKLLENRGQPRHDMEVVDVDYDAVLDSKVLESFVNRVRERSHGPIADADNFTILRSTHVLAEREGKLVPTVSGLLMFGKVPQFFFPNLRVVFLVYPNSDPNQPGPNGERYLVNEPVEGNIPAMLHRIIILLGRHLQKRTVITGSIEREESWEYPREALREALANALLHRDYSPQARGSQIQVALYPDRLTISNPGGLFGTVTLDNIDQPDVQQARNSALMRIAEDLGIVENRGGGVGAIISAMRKYNLSLPLFKNTLSRFGLTFKNHNLLGHDTLMWLETTNIGHLNSNQRLALVYARNEGRITNREYQRLCGVDTIIATRELGEMVHAGALSMTGTRRWAFYELSPKLSGLEEDMKFKNLPADSKLIWKYIKDNQPVARKDIIKGLKNTFSPNQIDYRLEKMVEAKLIVPTNTREKASNRKYIII</sequence>
<gene>
    <name evidence="2" type="ORF">SAMN05660649_02183</name>
</gene>